<comment type="caution">
    <text evidence="2">The sequence shown here is derived from an EMBL/GenBank/DDBJ whole genome shotgun (WGS) entry which is preliminary data.</text>
</comment>
<reference evidence="2 3" key="1">
    <citation type="submission" date="2020-09" db="EMBL/GenBank/DDBJ databases">
        <title>Marinomonas sp. nov., isolated from the cysticercosis algae of Qingdao, China.</title>
        <authorList>
            <person name="Sun X."/>
        </authorList>
    </citation>
    <scope>NUCLEOTIDE SEQUENCE [LARGE SCALE GENOMIC DNA]</scope>
    <source>
        <strain evidence="2 3">SM2066</strain>
    </source>
</reference>
<organism evidence="2 3">
    <name type="scientific">Marinomonas colpomeniae</name>
    <dbReference type="NCBI Taxonomy" id="2774408"/>
    <lineage>
        <taxon>Bacteria</taxon>
        <taxon>Pseudomonadati</taxon>
        <taxon>Pseudomonadota</taxon>
        <taxon>Gammaproteobacteria</taxon>
        <taxon>Oceanospirillales</taxon>
        <taxon>Oceanospirillaceae</taxon>
        <taxon>Marinomonas</taxon>
    </lineage>
</organism>
<feature type="signal peptide" evidence="1">
    <location>
        <begin position="1"/>
        <end position="26"/>
    </location>
</feature>
<evidence type="ECO:0000256" key="1">
    <source>
        <dbReference type="SAM" id="SignalP"/>
    </source>
</evidence>
<accession>A0ABR8NU26</accession>
<gene>
    <name evidence="2" type="ORF">IF202_00635</name>
</gene>
<sequence>MRFLRFNTLALLLLSLLLTGCNSFLVSEEEVNLEVAKRLEQKNQNNVLLTLEGGNTLNLNLLVTEANIDFTERDGGLVLVDLVSDLEGTLTAFGQSFTLTTVVKPSFQSGVRIEEDRLYLVAPQITKIEVQGSSFGDQMLRSTLGSLHGDLEKSLVEYFDIHPIYVLDHSPFEKAAASLVKDITIREDSLELSVF</sequence>
<dbReference type="Pfam" id="PF07273">
    <property type="entry name" value="DUF1439"/>
    <property type="match status" value="1"/>
</dbReference>
<proteinExistence type="predicted"/>
<dbReference type="Gene3D" id="3.15.10.40">
    <property type="entry name" value="Uncharacterised protein PF07273, DUF1439"/>
    <property type="match status" value="1"/>
</dbReference>
<protein>
    <submittedName>
        <fullName evidence="2">DUF1439 domain-containing protein</fullName>
    </submittedName>
</protein>
<keyword evidence="3" id="KW-1185">Reference proteome</keyword>
<dbReference type="InterPro" id="IPR010835">
    <property type="entry name" value="DUF1439"/>
</dbReference>
<feature type="chain" id="PRO_5046660924" evidence="1">
    <location>
        <begin position="27"/>
        <end position="195"/>
    </location>
</feature>
<dbReference type="Proteomes" id="UP000604161">
    <property type="component" value="Unassembled WGS sequence"/>
</dbReference>
<dbReference type="RefSeq" id="WP_191592943.1">
    <property type="nucleotide sequence ID" value="NZ_JACYFC010000001.1"/>
</dbReference>
<evidence type="ECO:0000313" key="2">
    <source>
        <dbReference type="EMBL" id="MBD5769544.1"/>
    </source>
</evidence>
<dbReference type="EMBL" id="JACYFC010000001">
    <property type="protein sequence ID" value="MBD5769544.1"/>
    <property type="molecule type" value="Genomic_DNA"/>
</dbReference>
<name>A0ABR8NU26_9GAMM</name>
<dbReference type="PROSITE" id="PS51257">
    <property type="entry name" value="PROKAR_LIPOPROTEIN"/>
    <property type="match status" value="1"/>
</dbReference>
<evidence type="ECO:0000313" key="3">
    <source>
        <dbReference type="Proteomes" id="UP000604161"/>
    </source>
</evidence>
<keyword evidence="1" id="KW-0732">Signal</keyword>